<dbReference type="PANTHER" id="PTHR46731:SF1">
    <property type="entry name" value="F-BOX ONLY PROTEIN 15"/>
    <property type="match status" value="1"/>
</dbReference>
<dbReference type="InterPro" id="IPR001680">
    <property type="entry name" value="WD40_rpt"/>
</dbReference>
<dbReference type="Pfam" id="PF25499">
    <property type="entry name" value="Beta-prop_pof12"/>
    <property type="match status" value="1"/>
</dbReference>
<dbReference type="SUPFAM" id="SSF50998">
    <property type="entry name" value="Quinoprotein alcohol dehydrogenase-like"/>
    <property type="match status" value="1"/>
</dbReference>
<dbReference type="PROSITE" id="PS50181">
    <property type="entry name" value="FBOX"/>
    <property type="match status" value="1"/>
</dbReference>
<evidence type="ECO:0000256" key="8">
    <source>
        <dbReference type="SAM" id="MobiDB-lite"/>
    </source>
</evidence>
<dbReference type="Gene3D" id="1.20.1280.50">
    <property type="match status" value="1"/>
</dbReference>
<dbReference type="SUPFAM" id="SSF81383">
    <property type="entry name" value="F-box domain"/>
    <property type="match status" value="1"/>
</dbReference>
<comment type="similarity">
    <text evidence="2">Belongs to the WD repeat MET30/SCONB/SCON-2 family.</text>
</comment>
<dbReference type="InterPro" id="IPR001810">
    <property type="entry name" value="F-box_dom"/>
</dbReference>
<protein>
    <recommendedName>
        <fullName evidence="4">Probable E3 ubiquitin ligase complex SCF subunit sconB</fullName>
    </recommendedName>
    <alternativeName>
        <fullName evidence="6">Sulfur controller B</fullName>
    </alternativeName>
    <alternativeName>
        <fullName evidence="5">Sulfur metabolite repression control protein B</fullName>
    </alternativeName>
</protein>
<keyword evidence="7" id="KW-0853">WD repeat</keyword>
<feature type="repeat" description="WD" evidence="7">
    <location>
        <begin position="410"/>
        <end position="445"/>
    </location>
</feature>
<dbReference type="EMBL" id="KN846958">
    <property type="protein sequence ID" value="KIW67988.1"/>
    <property type="molecule type" value="Genomic_DNA"/>
</dbReference>
<feature type="compositionally biased region" description="Low complexity" evidence="8">
    <location>
        <begin position="1"/>
        <end position="15"/>
    </location>
</feature>
<evidence type="ECO:0000256" key="5">
    <source>
        <dbReference type="ARBA" id="ARBA00030034"/>
    </source>
</evidence>
<evidence type="ECO:0000256" key="4">
    <source>
        <dbReference type="ARBA" id="ARBA00015819"/>
    </source>
</evidence>
<evidence type="ECO:0000313" key="10">
    <source>
        <dbReference type="EMBL" id="KIW67988.1"/>
    </source>
</evidence>
<dbReference type="Proteomes" id="UP000054266">
    <property type="component" value="Unassembled WGS sequence"/>
</dbReference>
<feature type="domain" description="F-box" evidence="9">
    <location>
        <begin position="44"/>
        <end position="90"/>
    </location>
</feature>
<comment type="subunit">
    <text evidence="3">Component of the SCF(sconB) E3 ubiquitin ligase complex.</text>
</comment>
<dbReference type="GO" id="GO:0019005">
    <property type="term" value="C:SCF ubiquitin ligase complex"/>
    <property type="evidence" value="ECO:0007669"/>
    <property type="project" value="TreeGrafter"/>
</dbReference>
<proteinExistence type="inferred from homology"/>
<dbReference type="AlphaFoldDB" id="A0A0D2FIX8"/>
<evidence type="ECO:0000313" key="11">
    <source>
        <dbReference type="Proteomes" id="UP000054266"/>
    </source>
</evidence>
<organism evidence="10 11">
    <name type="scientific">Phialophora macrospora</name>
    <dbReference type="NCBI Taxonomy" id="1851006"/>
    <lineage>
        <taxon>Eukaryota</taxon>
        <taxon>Fungi</taxon>
        <taxon>Dikarya</taxon>
        <taxon>Ascomycota</taxon>
        <taxon>Pezizomycotina</taxon>
        <taxon>Eurotiomycetes</taxon>
        <taxon>Chaetothyriomycetidae</taxon>
        <taxon>Chaetothyriales</taxon>
        <taxon>Herpotrichiellaceae</taxon>
        <taxon>Phialophora</taxon>
    </lineage>
</organism>
<evidence type="ECO:0000256" key="6">
    <source>
        <dbReference type="ARBA" id="ARBA00032113"/>
    </source>
</evidence>
<evidence type="ECO:0000256" key="2">
    <source>
        <dbReference type="ARBA" id="ARBA00007968"/>
    </source>
</evidence>
<dbReference type="InterPro" id="IPR011047">
    <property type="entry name" value="Quinoprotein_ADH-like_sf"/>
</dbReference>
<comment type="function">
    <text evidence="1">Component of the SCF(sconB) E3 ubiquitin ligase complex involved in the regulation of sulfur metabolite repression, probably by mediating the inactivation or degradation of the metR transcription factor.</text>
</comment>
<dbReference type="PROSITE" id="PS50082">
    <property type="entry name" value="WD_REPEATS_2"/>
    <property type="match status" value="1"/>
</dbReference>
<dbReference type="HOGENOM" id="CLU_024462_1_0_1"/>
<name>A0A0D2FIX8_9EURO</name>
<accession>A0A0D2FIX8</accession>
<dbReference type="PANTHER" id="PTHR46731">
    <property type="entry name" value="F-BOX ONLY PROTEIN 15"/>
    <property type="match status" value="1"/>
</dbReference>
<feature type="region of interest" description="Disordered" evidence="8">
    <location>
        <begin position="1"/>
        <end position="37"/>
    </location>
</feature>
<evidence type="ECO:0000256" key="1">
    <source>
        <dbReference type="ARBA" id="ARBA00002730"/>
    </source>
</evidence>
<dbReference type="Pfam" id="PF12937">
    <property type="entry name" value="F-box-like"/>
    <property type="match status" value="1"/>
</dbReference>
<evidence type="ECO:0000259" key="9">
    <source>
        <dbReference type="PROSITE" id="PS50181"/>
    </source>
</evidence>
<sequence>MTNSKPSPSRSTSSNIVDMPKRRRSNEDTDGENVRAKRCRTGSRRNLLDISDEILLRILSYLPTRELLQAECVSRRMRALAMDRGIWRLKYLDTFRRHRLRTPMVVGSNDGSIDWKSRFKTRTNWSNGKAKLHELEVARPPAPPVIAKVQSGIIFTVDPSGLRAWSSSNQGTRTFRAHLPLDTTSKATSLSAETVGRRINVLVGFEDGSWSIFVYEQDQLEHHSSHQSADGPLSAVSLAYPYAMTVSKTNFLSIYQLGTATSQTSCSGNISTVARLQSDASFSPLSVSLRHTPSGIIAAVAYAFQRLYSGWCMGLQEIRLSAAGQFLETRLASTLESTINPKSERQNKWNMATRFTSSMPLPLHPQMRSPPTSLSYEHPYLIGTLADNTMMSYLVTSNDDRLEISPGRRLWGHTSAVSGAEVNNRGKAVSISSRGDEVRVWELENVMTGVPAKTSTQIRAVEALSSITAALARRGSGLGLALHEVKRELELNRRWVGFDEHQVAVLGETADHTQIMALYDFT</sequence>
<dbReference type="STRING" id="5601.A0A0D2FIX8"/>
<dbReference type="InterPro" id="IPR036047">
    <property type="entry name" value="F-box-like_dom_sf"/>
</dbReference>
<evidence type="ECO:0000256" key="3">
    <source>
        <dbReference type="ARBA" id="ARBA00011725"/>
    </source>
</evidence>
<evidence type="ECO:0000256" key="7">
    <source>
        <dbReference type="PROSITE-ProRule" id="PRU00221"/>
    </source>
</evidence>
<reference evidence="10 11" key="1">
    <citation type="submission" date="2015-01" db="EMBL/GenBank/DDBJ databases">
        <title>The Genome Sequence of Capronia semiimmersa CBS27337.</title>
        <authorList>
            <consortium name="The Broad Institute Genomics Platform"/>
            <person name="Cuomo C."/>
            <person name="de Hoog S."/>
            <person name="Gorbushina A."/>
            <person name="Stielow B."/>
            <person name="Teixiera M."/>
            <person name="Abouelleil A."/>
            <person name="Chapman S.B."/>
            <person name="Priest M."/>
            <person name="Young S.K."/>
            <person name="Wortman J."/>
            <person name="Nusbaum C."/>
            <person name="Birren B."/>
        </authorList>
    </citation>
    <scope>NUCLEOTIDE SEQUENCE [LARGE SCALE GENOMIC DNA]</scope>
    <source>
        <strain evidence="10 11">CBS 27337</strain>
    </source>
</reference>
<keyword evidence="11" id="KW-1185">Reference proteome</keyword>
<gene>
    <name evidence="10" type="ORF">PV04_03964</name>
</gene>
<dbReference type="SMART" id="SM00256">
    <property type="entry name" value="FBOX"/>
    <property type="match status" value="1"/>
</dbReference>